<dbReference type="AlphaFoldDB" id="O76107"/>
<sequence>MLLYLVTIVTWLVYVWIKRRYSYWKDRGVPSLRVSFPAGNLQGIGHRHLGLIMQDLYGKLKGSGAKFGGIYSFLKPMVMVLDLDFAKDVLVREFQYFHDRGMYYNERDDPLSAHLVSLEGDKWKSLRTKLTPTFTSGKMKMMFGTIEEVVDRLEGCIRVRVESGECIEIRDIISRFAMDVIGSCAFGLDCNSLVLSDPPFWKMSLKASTSTKLQFLISLFATTYRKFSNQIGICVLPNDVSDFYLGAVRDTIKFRMDNQASRKDFMDLLIKLEDNFTFNEIAAQAFVFFQAGYETSSITMTFCLYELALNQELQERARKSVEDVLKRHGSFSYETIQDMEFLNCCVKETLRKYPPVANLFREITKNYKVPETDITLEKGYRVVIPVYGIHHDPDIYPNPEVFNPERFIPELSTNRHPMAYLPFGEGPRTCIGERFALMETKIGLSRLLQKFRFKLAPQTSTRIELNKTGVFLSIQGNLWMKVKKTCHNLTVVTEPAAEN</sequence>
<keyword evidence="10 13" id="KW-0408">Iron</keyword>
<dbReference type="VEuPathDB" id="VectorBase:CQUJHB016230"/>
<dbReference type="FunFam" id="1.10.630.10:FF:000042">
    <property type="entry name" value="Cytochrome P450"/>
    <property type="match status" value="1"/>
</dbReference>
<accession>O76107</accession>
<protein>
    <submittedName>
        <fullName evidence="15">Cytochrome P450</fullName>
    </submittedName>
</protein>
<dbReference type="OrthoDB" id="2789670at2759"/>
<dbReference type="SUPFAM" id="SSF48264">
    <property type="entry name" value="Cytochrome P450"/>
    <property type="match status" value="1"/>
</dbReference>
<evidence type="ECO:0000256" key="2">
    <source>
        <dbReference type="ARBA" id="ARBA00004174"/>
    </source>
</evidence>
<evidence type="ECO:0000256" key="3">
    <source>
        <dbReference type="ARBA" id="ARBA00004406"/>
    </source>
</evidence>
<dbReference type="GO" id="GO:0020037">
    <property type="term" value="F:heme binding"/>
    <property type="evidence" value="ECO:0007669"/>
    <property type="project" value="InterPro"/>
</dbReference>
<proteinExistence type="evidence at transcript level"/>
<dbReference type="EMBL" id="AB001323">
    <property type="protein sequence ID" value="BAA28946.1"/>
    <property type="molecule type" value="mRNA"/>
</dbReference>
<organism evidence="15">
    <name type="scientific">Culex quinquefasciatus</name>
    <name type="common">Southern house mosquito</name>
    <name type="synonym">Culex pungens</name>
    <dbReference type="NCBI Taxonomy" id="7176"/>
    <lineage>
        <taxon>Eukaryota</taxon>
        <taxon>Metazoa</taxon>
        <taxon>Ecdysozoa</taxon>
        <taxon>Arthropoda</taxon>
        <taxon>Hexapoda</taxon>
        <taxon>Insecta</taxon>
        <taxon>Pterygota</taxon>
        <taxon>Neoptera</taxon>
        <taxon>Endopterygota</taxon>
        <taxon>Diptera</taxon>
        <taxon>Nematocera</taxon>
        <taxon>Culicoidea</taxon>
        <taxon>Culicidae</taxon>
        <taxon>Culicinae</taxon>
        <taxon>Culicini</taxon>
        <taxon>Culex</taxon>
        <taxon>Culex</taxon>
    </lineage>
</organism>
<keyword evidence="9 14" id="KW-0560">Oxidoreductase</keyword>
<evidence type="ECO:0000256" key="12">
    <source>
        <dbReference type="ARBA" id="ARBA00023136"/>
    </source>
</evidence>
<dbReference type="GO" id="GO:0005789">
    <property type="term" value="C:endoplasmic reticulum membrane"/>
    <property type="evidence" value="ECO:0007669"/>
    <property type="project" value="UniProtKB-SubCell"/>
</dbReference>
<evidence type="ECO:0000256" key="1">
    <source>
        <dbReference type="ARBA" id="ARBA00001971"/>
    </source>
</evidence>
<dbReference type="VEuPathDB" id="VectorBase:CPIJ017462"/>
<dbReference type="PANTHER" id="PTHR24292">
    <property type="entry name" value="CYTOCHROME P450"/>
    <property type="match status" value="1"/>
</dbReference>
<keyword evidence="7" id="KW-0256">Endoplasmic reticulum</keyword>
<evidence type="ECO:0000256" key="8">
    <source>
        <dbReference type="ARBA" id="ARBA00022848"/>
    </source>
</evidence>
<evidence type="ECO:0000256" key="10">
    <source>
        <dbReference type="ARBA" id="ARBA00023004"/>
    </source>
</evidence>
<name>O76107_CULQU</name>
<dbReference type="InterPro" id="IPR017972">
    <property type="entry name" value="Cyt_P450_CS"/>
</dbReference>
<dbReference type="PROSITE" id="PS00086">
    <property type="entry name" value="CYTOCHROME_P450"/>
    <property type="match status" value="1"/>
</dbReference>
<evidence type="ECO:0000256" key="7">
    <source>
        <dbReference type="ARBA" id="ARBA00022824"/>
    </source>
</evidence>
<evidence type="ECO:0000256" key="9">
    <source>
        <dbReference type="ARBA" id="ARBA00023002"/>
    </source>
</evidence>
<dbReference type="InterPro" id="IPR002401">
    <property type="entry name" value="Cyt_P450_E_grp-I"/>
</dbReference>
<dbReference type="GO" id="GO:0016705">
    <property type="term" value="F:oxidoreductase activity, acting on paired donors, with incorporation or reduction of molecular oxygen"/>
    <property type="evidence" value="ECO:0007669"/>
    <property type="project" value="InterPro"/>
</dbReference>
<dbReference type="HOGENOM" id="CLU_001570_5_2_1"/>
<keyword evidence="8" id="KW-0492">Microsome</keyword>
<reference evidence="15" key="1">
    <citation type="journal article" date="1998" name="Insect Mol. Biol.">
        <title>Molecular cloning and nucleotide sequence of a cytochrome P450 cDNA from a pyrethroid-resistant mosquito, Culex quinquefasciatus say.</title>
        <authorList>
            <person name="Kasai S."/>
            <person name="Shono T."/>
            <person name="Yamakawa M."/>
        </authorList>
    </citation>
    <scope>NUCLEOTIDE SEQUENCE</scope>
    <source>
        <strain evidence="15">JPal-per</strain>
        <tissue evidence="15">Gut</tissue>
    </source>
</reference>
<evidence type="ECO:0000256" key="11">
    <source>
        <dbReference type="ARBA" id="ARBA00023033"/>
    </source>
</evidence>
<evidence type="ECO:0000256" key="14">
    <source>
        <dbReference type="RuleBase" id="RU000461"/>
    </source>
</evidence>
<dbReference type="Gene3D" id="1.10.630.10">
    <property type="entry name" value="Cytochrome P450"/>
    <property type="match status" value="1"/>
</dbReference>
<evidence type="ECO:0000256" key="5">
    <source>
        <dbReference type="ARBA" id="ARBA00022617"/>
    </source>
</evidence>
<evidence type="ECO:0000313" key="15">
    <source>
        <dbReference type="EMBL" id="BAA28946.1"/>
    </source>
</evidence>
<dbReference type="InterPro" id="IPR050476">
    <property type="entry name" value="Insect_CytP450_Detox"/>
</dbReference>
<dbReference type="InterPro" id="IPR036396">
    <property type="entry name" value="Cyt_P450_sf"/>
</dbReference>
<dbReference type="PRINTS" id="PR00385">
    <property type="entry name" value="P450"/>
</dbReference>
<dbReference type="GO" id="GO:0004497">
    <property type="term" value="F:monooxygenase activity"/>
    <property type="evidence" value="ECO:0007669"/>
    <property type="project" value="UniProtKB-KW"/>
</dbReference>
<dbReference type="CDD" id="cd11056">
    <property type="entry name" value="CYP6-like"/>
    <property type="match status" value="1"/>
</dbReference>
<keyword evidence="5 13" id="KW-0349">Heme</keyword>
<dbReference type="Pfam" id="PF00067">
    <property type="entry name" value="p450"/>
    <property type="match status" value="1"/>
</dbReference>
<evidence type="ECO:0000256" key="4">
    <source>
        <dbReference type="ARBA" id="ARBA00010617"/>
    </source>
</evidence>
<feature type="binding site" description="axial binding residue" evidence="13">
    <location>
        <position position="430"/>
    </location>
    <ligand>
        <name>heme</name>
        <dbReference type="ChEBI" id="CHEBI:30413"/>
    </ligand>
    <ligandPart>
        <name>Fe</name>
        <dbReference type="ChEBI" id="CHEBI:18248"/>
    </ligandPart>
</feature>
<comment type="subcellular location">
    <subcellularLocation>
        <location evidence="3">Endoplasmic reticulum membrane</location>
        <topology evidence="3">Peripheral membrane protein</topology>
    </subcellularLocation>
    <subcellularLocation>
        <location evidence="2">Microsome membrane</location>
        <topology evidence="2">Peripheral membrane protein</topology>
    </subcellularLocation>
</comment>
<gene>
    <name evidence="15" type="primary">CYP6E1</name>
</gene>
<dbReference type="PANTHER" id="PTHR24292:SF103">
    <property type="entry name" value="CYTOCHROME P450 6BS1"/>
    <property type="match status" value="1"/>
</dbReference>
<evidence type="ECO:0000256" key="6">
    <source>
        <dbReference type="ARBA" id="ARBA00022723"/>
    </source>
</evidence>
<keyword evidence="6 13" id="KW-0479">Metal-binding</keyword>
<dbReference type="GO" id="GO:0005506">
    <property type="term" value="F:iron ion binding"/>
    <property type="evidence" value="ECO:0007669"/>
    <property type="project" value="InterPro"/>
</dbReference>
<dbReference type="InterPro" id="IPR001128">
    <property type="entry name" value="Cyt_P450"/>
</dbReference>
<evidence type="ECO:0000256" key="13">
    <source>
        <dbReference type="PIRSR" id="PIRSR602401-1"/>
    </source>
</evidence>
<keyword evidence="12" id="KW-0472">Membrane</keyword>
<comment type="cofactor">
    <cofactor evidence="1 13">
        <name>heme</name>
        <dbReference type="ChEBI" id="CHEBI:30413"/>
    </cofactor>
</comment>
<dbReference type="PRINTS" id="PR00463">
    <property type="entry name" value="EP450I"/>
</dbReference>
<comment type="similarity">
    <text evidence="4 14">Belongs to the cytochrome P450 family.</text>
</comment>
<keyword evidence="11 14" id="KW-0503">Monooxygenase</keyword>